<dbReference type="EMBL" id="VKGK01000002">
    <property type="protein sequence ID" value="TRY15766.1"/>
    <property type="molecule type" value="Genomic_DNA"/>
</dbReference>
<dbReference type="SUPFAM" id="SSF56954">
    <property type="entry name" value="Outer membrane efflux proteins (OEP)"/>
    <property type="match status" value="1"/>
</dbReference>
<comment type="similarity">
    <text evidence="1">Belongs to the outer membrane factor (OMF) (TC 1.B.17) family.</text>
</comment>
<dbReference type="InterPro" id="IPR010131">
    <property type="entry name" value="MdtP/NodT-like"/>
</dbReference>
<reference evidence="3" key="1">
    <citation type="submission" date="2019-07" db="EMBL/GenBank/DDBJ databases">
        <title>Shewanella sp. YLB-08 draft genomic sequence.</title>
        <authorList>
            <person name="Yu L."/>
        </authorList>
    </citation>
    <scope>NUCLEOTIDE SEQUENCE [LARGE SCALE GENOMIC DNA]</scope>
    <source>
        <strain evidence="3">JCM 20706</strain>
    </source>
</reference>
<organism evidence="2 3">
    <name type="scientific">Shewanella hanedai</name>
    <name type="common">Alteromonas hanedai</name>
    <dbReference type="NCBI Taxonomy" id="25"/>
    <lineage>
        <taxon>Bacteria</taxon>
        <taxon>Pseudomonadati</taxon>
        <taxon>Pseudomonadota</taxon>
        <taxon>Gammaproteobacteria</taxon>
        <taxon>Alteromonadales</taxon>
        <taxon>Shewanellaceae</taxon>
        <taxon>Shewanella</taxon>
    </lineage>
</organism>
<evidence type="ECO:0000313" key="3">
    <source>
        <dbReference type="Proteomes" id="UP000318126"/>
    </source>
</evidence>
<name>A0A553JTH8_SHEHA</name>
<accession>A0A553JTH8</accession>
<dbReference type="Gene3D" id="1.20.1600.10">
    <property type="entry name" value="Outer membrane efflux proteins (OEP)"/>
    <property type="match status" value="1"/>
</dbReference>
<dbReference type="Proteomes" id="UP000318126">
    <property type="component" value="Unassembled WGS sequence"/>
</dbReference>
<sequence>MKRYLEITLVACQRGLVTVILCGLSLVVSMGFVQAETMPKTNSSVITLPWVLEKTLLSNPQLQIFPYELRVNEALVLQAGITPNPELSVELENILGTGDKQGLDNAEVSLGLSQLIELGDKRQRRIDFAEAGERQTLTEYEILRLDILAQATRNYYQVLRLQALQDWNLQRIEIEGKALNTIASRAKAGAVAQADVSKMQLRLMRAKAVQQQLVGDTQVAKQRLALSWAGEVHFDRIEGKLDILTDIPTAASVLNAIETAPQYLQLLSVERLMYAKRRMEESKAQYDITLGVGVRGYDGFDDGALMVNFSMPIPLSNPNQGNILAAKANEDKAMEQQKLARTQLKLTLLEIHQVMVNNARQASLLREELLPLAQRLLTETQSAYQTGQVTVLQLVDAQSELFNVERELIDAKVAVYQQKLELERITGQPMTAALLSVNSYSYPHSISYLNKGLNTEPMSAQENK</sequence>
<keyword evidence="3" id="KW-1185">Reference proteome</keyword>
<evidence type="ECO:0000256" key="1">
    <source>
        <dbReference type="ARBA" id="ARBA00007613"/>
    </source>
</evidence>
<dbReference type="GO" id="GO:0015562">
    <property type="term" value="F:efflux transmembrane transporter activity"/>
    <property type="evidence" value="ECO:0007669"/>
    <property type="project" value="InterPro"/>
</dbReference>
<proteinExistence type="inferred from homology"/>
<evidence type="ECO:0000313" key="2">
    <source>
        <dbReference type="EMBL" id="TRY15766.1"/>
    </source>
</evidence>
<dbReference type="InterPro" id="IPR003423">
    <property type="entry name" value="OMP_efflux"/>
</dbReference>
<comment type="caution">
    <text evidence="2">The sequence shown here is derived from an EMBL/GenBank/DDBJ whole genome shotgun (WGS) entry which is preliminary data.</text>
</comment>
<dbReference type="PANTHER" id="PTHR30203">
    <property type="entry name" value="OUTER MEMBRANE CATION EFFLUX PROTEIN"/>
    <property type="match status" value="1"/>
</dbReference>
<dbReference type="AlphaFoldDB" id="A0A553JTH8"/>
<gene>
    <name evidence="2" type="ORF">FN961_01890</name>
</gene>
<protein>
    <submittedName>
        <fullName evidence="2">TolC family protein</fullName>
    </submittedName>
</protein>
<dbReference type="RefSeq" id="WP_143562864.1">
    <property type="nucleotide sequence ID" value="NZ_BMPL01000002.1"/>
</dbReference>
<dbReference type="PANTHER" id="PTHR30203:SF24">
    <property type="entry name" value="BLR4935 PROTEIN"/>
    <property type="match status" value="1"/>
</dbReference>
<dbReference type="Pfam" id="PF02321">
    <property type="entry name" value="OEP"/>
    <property type="match status" value="2"/>
</dbReference>
<dbReference type="OrthoDB" id="9791261at2"/>